<dbReference type="AlphaFoldDB" id="X1VV62"/>
<dbReference type="EMBL" id="BARW01038288">
    <property type="protein sequence ID" value="GAJ21726.1"/>
    <property type="molecule type" value="Genomic_DNA"/>
</dbReference>
<protein>
    <submittedName>
        <fullName evidence="1">Uncharacterized protein</fullName>
    </submittedName>
</protein>
<reference evidence="1" key="1">
    <citation type="journal article" date="2014" name="Front. Microbiol.">
        <title>High frequency of phylogenetically diverse reductive dehalogenase-homologous genes in deep subseafloor sedimentary metagenomes.</title>
        <authorList>
            <person name="Kawai M."/>
            <person name="Futagami T."/>
            <person name="Toyoda A."/>
            <person name="Takaki Y."/>
            <person name="Nishi S."/>
            <person name="Hori S."/>
            <person name="Arai W."/>
            <person name="Tsubouchi T."/>
            <person name="Morono Y."/>
            <person name="Uchiyama I."/>
            <person name="Ito T."/>
            <person name="Fujiyama A."/>
            <person name="Inagaki F."/>
            <person name="Takami H."/>
        </authorList>
    </citation>
    <scope>NUCLEOTIDE SEQUENCE</scope>
    <source>
        <strain evidence="1">Expedition CK06-06</strain>
    </source>
</reference>
<name>X1VV62_9ZZZZ</name>
<evidence type="ECO:0000313" key="1">
    <source>
        <dbReference type="EMBL" id="GAJ21726.1"/>
    </source>
</evidence>
<comment type="caution">
    <text evidence="1">The sequence shown here is derived from an EMBL/GenBank/DDBJ whole genome shotgun (WGS) entry which is preliminary data.</text>
</comment>
<gene>
    <name evidence="1" type="ORF">S12H4_58815</name>
</gene>
<proteinExistence type="predicted"/>
<sequence length="73" mass="8930">MKIICWAFILFFILVLSSIYKERVENFDQIHGKTFWNYWDTPVINKYKYFPNWANPYWGPSYWPGGPNVKNYI</sequence>
<organism evidence="1">
    <name type="scientific">marine sediment metagenome</name>
    <dbReference type="NCBI Taxonomy" id="412755"/>
    <lineage>
        <taxon>unclassified sequences</taxon>
        <taxon>metagenomes</taxon>
        <taxon>ecological metagenomes</taxon>
    </lineage>
</organism>
<accession>X1VV62</accession>